<sequence length="51" mass="5878">MLSIYHVILYKHIKKLCNVVIYVLMQNYLIGNQEIGVNVVDGEVVFSHWSG</sequence>
<dbReference type="EMBL" id="UZAI01020131">
    <property type="protein sequence ID" value="VDP49810.1"/>
    <property type="molecule type" value="Genomic_DNA"/>
</dbReference>
<dbReference type="AlphaFoldDB" id="A0A183N6Z9"/>
<gene>
    <name evidence="1" type="ORF">SMRZ_LOCUS24074</name>
</gene>
<evidence type="ECO:0000313" key="1">
    <source>
        <dbReference type="EMBL" id="VDP49810.1"/>
    </source>
</evidence>
<proteinExistence type="predicted"/>
<organism evidence="1 2">
    <name type="scientific">Schistosoma margrebowiei</name>
    <dbReference type="NCBI Taxonomy" id="48269"/>
    <lineage>
        <taxon>Eukaryota</taxon>
        <taxon>Metazoa</taxon>
        <taxon>Spiralia</taxon>
        <taxon>Lophotrochozoa</taxon>
        <taxon>Platyhelminthes</taxon>
        <taxon>Trematoda</taxon>
        <taxon>Digenea</taxon>
        <taxon>Strigeidida</taxon>
        <taxon>Schistosomatoidea</taxon>
        <taxon>Schistosomatidae</taxon>
        <taxon>Schistosoma</taxon>
    </lineage>
</organism>
<name>A0A183N6Z9_9TREM</name>
<keyword evidence="2" id="KW-1185">Reference proteome</keyword>
<reference evidence="1 2" key="1">
    <citation type="submission" date="2018-11" db="EMBL/GenBank/DDBJ databases">
        <authorList>
            <consortium name="Pathogen Informatics"/>
        </authorList>
    </citation>
    <scope>NUCLEOTIDE SEQUENCE [LARGE SCALE GENOMIC DNA]</scope>
    <source>
        <strain evidence="1 2">Zambia</strain>
    </source>
</reference>
<accession>A0A183N6Z9</accession>
<protein>
    <submittedName>
        <fullName evidence="1">Uncharacterized protein</fullName>
    </submittedName>
</protein>
<evidence type="ECO:0000313" key="2">
    <source>
        <dbReference type="Proteomes" id="UP000277204"/>
    </source>
</evidence>
<dbReference type="Proteomes" id="UP000277204">
    <property type="component" value="Unassembled WGS sequence"/>
</dbReference>